<name>A0A317STW1_9PEZI</name>
<organism evidence="1 2">
    <name type="scientific">Tuber magnatum</name>
    <name type="common">white Piedmont truffle</name>
    <dbReference type="NCBI Taxonomy" id="42249"/>
    <lineage>
        <taxon>Eukaryota</taxon>
        <taxon>Fungi</taxon>
        <taxon>Dikarya</taxon>
        <taxon>Ascomycota</taxon>
        <taxon>Pezizomycotina</taxon>
        <taxon>Pezizomycetes</taxon>
        <taxon>Pezizales</taxon>
        <taxon>Tuberaceae</taxon>
        <taxon>Tuber</taxon>
    </lineage>
</organism>
<keyword evidence="2" id="KW-1185">Reference proteome</keyword>
<dbReference type="OrthoDB" id="5396942at2759"/>
<reference evidence="1 2" key="1">
    <citation type="submission" date="2018-03" db="EMBL/GenBank/DDBJ databases">
        <title>Genomes of Pezizomycetes fungi and the evolution of truffles.</title>
        <authorList>
            <person name="Murat C."/>
            <person name="Payen T."/>
            <person name="Noel B."/>
            <person name="Kuo A."/>
            <person name="Martin F.M."/>
        </authorList>
    </citation>
    <scope>NUCLEOTIDE SEQUENCE [LARGE SCALE GENOMIC DNA]</scope>
    <source>
        <strain evidence="1">091103-1</strain>
    </source>
</reference>
<evidence type="ECO:0000313" key="2">
    <source>
        <dbReference type="Proteomes" id="UP000246991"/>
    </source>
</evidence>
<gene>
    <name evidence="1" type="ORF">C7212DRAFT_362603</name>
</gene>
<proteinExistence type="predicted"/>
<accession>A0A317STW1</accession>
<dbReference type="Proteomes" id="UP000246991">
    <property type="component" value="Unassembled WGS sequence"/>
</dbReference>
<dbReference type="EMBL" id="PYWC01000020">
    <property type="protein sequence ID" value="PWW77784.1"/>
    <property type="molecule type" value="Genomic_DNA"/>
</dbReference>
<evidence type="ECO:0000313" key="1">
    <source>
        <dbReference type="EMBL" id="PWW77784.1"/>
    </source>
</evidence>
<comment type="caution">
    <text evidence="1">The sequence shown here is derived from an EMBL/GenBank/DDBJ whole genome shotgun (WGS) entry which is preliminary data.</text>
</comment>
<sequence>MPIFPAFSAPPIAPTAPILPSGKPVDAYILIRQLIHLLTTFLTLVQRTHIRPSGRGILQKNLMFRYSSEANILLACARELVSKYTSNLDLGQPSPTVGTANTWNLSTSFPGFARVLSLTHGDAEALFGKFFARRFQKPRVWGHGEEEEEEEEGEEGVRTPRFYRPAAELGFSRAEHERISSALSAQYAMWNNAIANFRAHFNPLTPLVAVELMADTALTLRTAALAAIKLVEHDLRIALGLRPITGTLEAKLVYLAIVKETGGKEGLEAKIKKELFDVCKEGEARWDELVRREYVEGYGGGITKPDWLERLGG</sequence>
<dbReference type="AlphaFoldDB" id="A0A317STW1"/>
<protein>
    <submittedName>
        <fullName evidence="1">Uncharacterized protein</fullName>
    </submittedName>
</protein>